<dbReference type="PANTHER" id="PTHR47186:SF13">
    <property type="entry name" value="DISEASE RESISTANCE PROTEIN RGA3"/>
    <property type="match status" value="1"/>
</dbReference>
<dbReference type="EMBL" id="JABTTQ020000277">
    <property type="protein sequence ID" value="KAK6140683.1"/>
    <property type="molecule type" value="Genomic_DNA"/>
</dbReference>
<comment type="caution">
    <text evidence="1">The sequence shown here is derived from an EMBL/GenBank/DDBJ whole genome shotgun (WGS) entry which is preliminary data.</text>
</comment>
<organism evidence="1 2">
    <name type="scientific">Rehmannia glutinosa</name>
    <name type="common">Chinese foxglove</name>
    <dbReference type="NCBI Taxonomy" id="99300"/>
    <lineage>
        <taxon>Eukaryota</taxon>
        <taxon>Viridiplantae</taxon>
        <taxon>Streptophyta</taxon>
        <taxon>Embryophyta</taxon>
        <taxon>Tracheophyta</taxon>
        <taxon>Spermatophyta</taxon>
        <taxon>Magnoliopsida</taxon>
        <taxon>eudicotyledons</taxon>
        <taxon>Gunneridae</taxon>
        <taxon>Pentapetalae</taxon>
        <taxon>asterids</taxon>
        <taxon>lamiids</taxon>
        <taxon>Lamiales</taxon>
        <taxon>Orobanchaceae</taxon>
        <taxon>Rehmannieae</taxon>
        <taxon>Rehmannia</taxon>
    </lineage>
</organism>
<reference evidence="1 2" key="1">
    <citation type="journal article" date="2021" name="Comput. Struct. Biotechnol. J.">
        <title>De novo genome assembly of the potent medicinal plant Rehmannia glutinosa using nanopore technology.</title>
        <authorList>
            <person name="Ma L."/>
            <person name="Dong C."/>
            <person name="Song C."/>
            <person name="Wang X."/>
            <person name="Zheng X."/>
            <person name="Niu Y."/>
            <person name="Chen S."/>
            <person name="Feng W."/>
        </authorList>
    </citation>
    <scope>NUCLEOTIDE SEQUENCE [LARGE SCALE GENOMIC DNA]</scope>
    <source>
        <strain evidence="1">DH-2019</strain>
    </source>
</reference>
<accession>A0ABR0VZD4</accession>
<proteinExistence type="predicted"/>
<dbReference type="Gene3D" id="3.80.10.10">
    <property type="entry name" value="Ribonuclease Inhibitor"/>
    <property type="match status" value="1"/>
</dbReference>
<sequence>MGNLRVLDLFKTGINSLPSYISTLANLVSLYLNDCSSLAELLPLEVKMPDNIELFDIRGTLLGKLPNQIGTMCNLRCLRVSLGQKGCNHNIGEEVEIPPGTITSELASLEKLSTLFIHFPSISSLQIFVTNSISWKNTQMNWENNTFRFFKFFIGCCERQHPYSSDVSRILASRQLGFSTDEEIPPINDRSIDDISPVNDQVSSVDQVLKHASAFELVGNSVVESLSEFDLTNA</sequence>
<dbReference type="SUPFAM" id="SSF52058">
    <property type="entry name" value="L domain-like"/>
    <property type="match status" value="1"/>
</dbReference>
<dbReference type="Proteomes" id="UP001318860">
    <property type="component" value="Unassembled WGS sequence"/>
</dbReference>
<dbReference type="PANTHER" id="PTHR47186">
    <property type="entry name" value="LEUCINE-RICH REPEAT-CONTAINING PROTEIN 57"/>
    <property type="match status" value="1"/>
</dbReference>
<evidence type="ECO:0000313" key="2">
    <source>
        <dbReference type="Proteomes" id="UP001318860"/>
    </source>
</evidence>
<dbReference type="InterPro" id="IPR032675">
    <property type="entry name" value="LRR_dom_sf"/>
</dbReference>
<keyword evidence="2" id="KW-1185">Reference proteome</keyword>
<evidence type="ECO:0000313" key="1">
    <source>
        <dbReference type="EMBL" id="KAK6140683.1"/>
    </source>
</evidence>
<name>A0ABR0VZD4_REHGL</name>
<protein>
    <submittedName>
        <fullName evidence="1">Uncharacterized protein</fullName>
    </submittedName>
</protein>
<gene>
    <name evidence="1" type="ORF">DH2020_025590</name>
</gene>